<keyword evidence="10" id="KW-1185">Reference proteome</keyword>
<evidence type="ECO:0000256" key="1">
    <source>
        <dbReference type="ARBA" id="ARBA00004651"/>
    </source>
</evidence>
<dbReference type="EMBL" id="CP141615">
    <property type="protein sequence ID" value="WRP17590.1"/>
    <property type="molecule type" value="Genomic_DNA"/>
</dbReference>
<dbReference type="RefSeq" id="WP_324716860.1">
    <property type="nucleotide sequence ID" value="NZ_CP141615.1"/>
</dbReference>
<feature type="transmembrane region" description="Helical" evidence="7">
    <location>
        <begin position="9"/>
        <end position="28"/>
    </location>
</feature>
<feature type="transmembrane region" description="Helical" evidence="7">
    <location>
        <begin position="262"/>
        <end position="284"/>
    </location>
</feature>
<keyword evidence="2 7" id="KW-0813">Transport</keyword>
<keyword evidence="3" id="KW-1003">Cell membrane</keyword>
<evidence type="ECO:0000259" key="8">
    <source>
        <dbReference type="PROSITE" id="PS50928"/>
    </source>
</evidence>
<comment type="similarity">
    <text evidence="7">Belongs to the binding-protein-dependent transport system permease family.</text>
</comment>
<evidence type="ECO:0000256" key="6">
    <source>
        <dbReference type="ARBA" id="ARBA00023136"/>
    </source>
</evidence>
<feature type="domain" description="ABC transmembrane type-1" evidence="8">
    <location>
        <begin position="68"/>
        <end position="280"/>
    </location>
</feature>
<feature type="transmembrane region" description="Helical" evidence="7">
    <location>
        <begin position="153"/>
        <end position="178"/>
    </location>
</feature>
<evidence type="ECO:0000256" key="2">
    <source>
        <dbReference type="ARBA" id="ARBA00022448"/>
    </source>
</evidence>
<evidence type="ECO:0000256" key="3">
    <source>
        <dbReference type="ARBA" id="ARBA00022475"/>
    </source>
</evidence>
<gene>
    <name evidence="9" type="ORF">U7230_00800</name>
</gene>
<name>A0ABZ1BXQ3_9FIRM</name>
<organism evidence="9 10">
    <name type="scientific">Carboxydichorda subterranea</name>
    <dbReference type="NCBI Taxonomy" id="3109565"/>
    <lineage>
        <taxon>Bacteria</taxon>
        <taxon>Bacillati</taxon>
        <taxon>Bacillota</taxon>
        <taxon>Limnochordia</taxon>
        <taxon>Limnochordales</taxon>
        <taxon>Geochordaceae</taxon>
        <taxon>Carboxydichorda</taxon>
    </lineage>
</organism>
<dbReference type="InterPro" id="IPR051393">
    <property type="entry name" value="ABC_transporter_permease"/>
</dbReference>
<protein>
    <submittedName>
        <fullName evidence="9">Sugar ABC transporter permease</fullName>
    </submittedName>
</protein>
<feature type="transmembrane region" description="Helical" evidence="7">
    <location>
        <begin position="104"/>
        <end position="124"/>
    </location>
</feature>
<dbReference type="InterPro" id="IPR035906">
    <property type="entry name" value="MetI-like_sf"/>
</dbReference>
<dbReference type="SUPFAM" id="SSF161098">
    <property type="entry name" value="MetI-like"/>
    <property type="match status" value="1"/>
</dbReference>
<accession>A0ABZ1BXQ3</accession>
<dbReference type="Gene3D" id="1.10.3720.10">
    <property type="entry name" value="MetI-like"/>
    <property type="match status" value="1"/>
</dbReference>
<reference evidence="9 10" key="1">
    <citation type="journal article" date="2024" name="Front. Microbiol.">
        <title>Novel thermophilic genera Geochorda gen. nov. and Carboxydochorda gen. nov. from the deep terrestrial subsurface reveal the ecophysiological diversity in the class Limnochordia.</title>
        <authorList>
            <person name="Karnachuk O.V."/>
            <person name="Lukina A.P."/>
            <person name="Avakyan M.R."/>
            <person name="Kadnikov V.V."/>
            <person name="Begmatov S."/>
            <person name="Beletsky A.V."/>
            <person name="Vlasova K.G."/>
            <person name="Novikov A.A."/>
            <person name="Shcherbakova V.A."/>
            <person name="Mardanov A.V."/>
            <person name="Ravin N.V."/>
        </authorList>
    </citation>
    <scope>NUCLEOTIDE SEQUENCE [LARGE SCALE GENOMIC DNA]</scope>
    <source>
        <strain evidence="9 10">L945</strain>
    </source>
</reference>
<feature type="transmembrane region" description="Helical" evidence="7">
    <location>
        <begin position="72"/>
        <end position="92"/>
    </location>
</feature>
<evidence type="ECO:0000313" key="9">
    <source>
        <dbReference type="EMBL" id="WRP17590.1"/>
    </source>
</evidence>
<keyword evidence="6 7" id="KW-0472">Membrane</keyword>
<evidence type="ECO:0000313" key="10">
    <source>
        <dbReference type="Proteomes" id="UP001332192"/>
    </source>
</evidence>
<dbReference type="CDD" id="cd06261">
    <property type="entry name" value="TM_PBP2"/>
    <property type="match status" value="1"/>
</dbReference>
<dbReference type="PANTHER" id="PTHR30193:SF44">
    <property type="entry name" value="LACTOSE TRANSPORT SYSTEM PERMEASE PROTEIN LACF"/>
    <property type="match status" value="1"/>
</dbReference>
<dbReference type="InterPro" id="IPR000515">
    <property type="entry name" value="MetI-like"/>
</dbReference>
<keyword evidence="4 7" id="KW-0812">Transmembrane</keyword>
<evidence type="ECO:0000256" key="4">
    <source>
        <dbReference type="ARBA" id="ARBA00022692"/>
    </source>
</evidence>
<dbReference type="PANTHER" id="PTHR30193">
    <property type="entry name" value="ABC TRANSPORTER PERMEASE PROTEIN"/>
    <property type="match status" value="1"/>
</dbReference>
<comment type="subcellular location">
    <subcellularLocation>
        <location evidence="1 7">Cell membrane</location>
        <topology evidence="1 7">Multi-pass membrane protein</topology>
    </subcellularLocation>
</comment>
<feature type="transmembrane region" description="Helical" evidence="7">
    <location>
        <begin position="230"/>
        <end position="250"/>
    </location>
</feature>
<dbReference type="Proteomes" id="UP001332192">
    <property type="component" value="Chromosome"/>
</dbReference>
<dbReference type="Pfam" id="PF00528">
    <property type="entry name" value="BPD_transp_1"/>
    <property type="match status" value="1"/>
</dbReference>
<evidence type="ECO:0000256" key="5">
    <source>
        <dbReference type="ARBA" id="ARBA00022989"/>
    </source>
</evidence>
<evidence type="ECO:0000256" key="7">
    <source>
        <dbReference type="RuleBase" id="RU363032"/>
    </source>
</evidence>
<sequence>MRSQLRTTLIAYAFLLPALVLMGVYTFWPMAFGTYLGFARYNVITPPQWVGLDNFRELAGETDFWTGLSNSLRYVLVVPIIQLAAIGAAVLVNRRLPGIALFRAAYYVPVVTSFAVVGIMWGWMYDQYGPVNWVLRGLGLLDRPVNFLNRPAVALYAVMFVTLWKGFGYYMVLYLAGLQSIDRTYEEAALIDGAGRWTVFWRITLPLLRPVILLCSLLSTISAIKVFEEIFVMTGGGPAGSTYTAMYYIYSKAFQDFRYGEAAAASLVLAVVSLLFSLLNFRYVRGGQVA</sequence>
<proteinExistence type="inferred from homology"/>
<keyword evidence="5 7" id="KW-1133">Transmembrane helix</keyword>
<dbReference type="PROSITE" id="PS50928">
    <property type="entry name" value="ABC_TM1"/>
    <property type="match status" value="1"/>
</dbReference>
<feature type="transmembrane region" description="Helical" evidence="7">
    <location>
        <begin position="199"/>
        <end position="224"/>
    </location>
</feature>